<accession>A0AAD5SG34</accession>
<reference evidence="2" key="1">
    <citation type="submission" date="2020-05" db="EMBL/GenBank/DDBJ databases">
        <title>Phylogenomic resolution of chytrid fungi.</title>
        <authorList>
            <person name="Stajich J.E."/>
            <person name="Amses K."/>
            <person name="Simmons R."/>
            <person name="Seto K."/>
            <person name="Myers J."/>
            <person name="Bonds A."/>
            <person name="Quandt C.A."/>
            <person name="Barry K."/>
            <person name="Liu P."/>
            <person name="Grigoriev I."/>
            <person name="Longcore J.E."/>
            <person name="James T.Y."/>
        </authorList>
    </citation>
    <scope>NUCLEOTIDE SEQUENCE</scope>
    <source>
        <strain evidence="2">JEL0318</strain>
    </source>
</reference>
<feature type="region of interest" description="Disordered" evidence="1">
    <location>
        <begin position="1"/>
        <end position="173"/>
    </location>
</feature>
<proteinExistence type="predicted"/>
<feature type="non-terminal residue" evidence="2">
    <location>
        <position position="173"/>
    </location>
</feature>
<gene>
    <name evidence="2" type="ORF">HK097_006253</name>
</gene>
<dbReference type="EMBL" id="JADGJD010000293">
    <property type="protein sequence ID" value="KAJ3052456.1"/>
    <property type="molecule type" value="Genomic_DNA"/>
</dbReference>
<feature type="compositionally biased region" description="Basic and acidic residues" evidence="1">
    <location>
        <begin position="155"/>
        <end position="167"/>
    </location>
</feature>
<evidence type="ECO:0000313" key="3">
    <source>
        <dbReference type="Proteomes" id="UP001212841"/>
    </source>
</evidence>
<name>A0AAD5SG34_9FUNG</name>
<evidence type="ECO:0000256" key="1">
    <source>
        <dbReference type="SAM" id="MobiDB-lite"/>
    </source>
</evidence>
<dbReference type="AlphaFoldDB" id="A0AAD5SG34"/>
<protein>
    <submittedName>
        <fullName evidence="2">Uncharacterized protein</fullName>
    </submittedName>
</protein>
<organism evidence="2 3">
    <name type="scientific">Rhizophlyctis rosea</name>
    <dbReference type="NCBI Taxonomy" id="64517"/>
    <lineage>
        <taxon>Eukaryota</taxon>
        <taxon>Fungi</taxon>
        <taxon>Fungi incertae sedis</taxon>
        <taxon>Chytridiomycota</taxon>
        <taxon>Chytridiomycota incertae sedis</taxon>
        <taxon>Chytridiomycetes</taxon>
        <taxon>Rhizophlyctidales</taxon>
        <taxon>Rhizophlyctidaceae</taxon>
        <taxon>Rhizophlyctis</taxon>
    </lineage>
</organism>
<sequence>MLGYPTTPVMQPEVRATQVKPPDTGAVVGRVEPVGGKESERERADATKGDAPKPAVESKDDDGKVLVSDKEEIEKIAEVAIQDPVPNPVNVHEGKTDTPNANEDQSGERDKPSATPESVAQLPGTVEVNGDTQKEMSSPPEQPADSVSKDTPATETHEAPSDTDHVDIVSTDA</sequence>
<keyword evidence="3" id="KW-1185">Reference proteome</keyword>
<feature type="compositionally biased region" description="Basic and acidic residues" evidence="1">
    <location>
        <begin position="35"/>
        <end position="77"/>
    </location>
</feature>
<dbReference type="Proteomes" id="UP001212841">
    <property type="component" value="Unassembled WGS sequence"/>
</dbReference>
<evidence type="ECO:0000313" key="2">
    <source>
        <dbReference type="EMBL" id="KAJ3052456.1"/>
    </source>
</evidence>
<comment type="caution">
    <text evidence="2">The sequence shown here is derived from an EMBL/GenBank/DDBJ whole genome shotgun (WGS) entry which is preliminary data.</text>
</comment>